<keyword evidence="6" id="KW-1185">Reference proteome</keyword>
<feature type="compositionally biased region" description="Polar residues" evidence="4">
    <location>
        <begin position="39"/>
        <end position="50"/>
    </location>
</feature>
<gene>
    <name evidence="5" type="primary">ING3</name>
    <name evidence="5" type="ORF">LTR69_006945</name>
</gene>
<feature type="compositionally biased region" description="Low complexity" evidence="4">
    <location>
        <begin position="129"/>
        <end position="141"/>
    </location>
</feature>
<evidence type="ECO:0000256" key="2">
    <source>
        <dbReference type="ARBA" id="ARBA00022771"/>
    </source>
</evidence>
<dbReference type="PROSITE" id="PS01359">
    <property type="entry name" value="ZF_PHD_1"/>
    <property type="match status" value="1"/>
</dbReference>
<dbReference type="Gene3D" id="3.30.40.10">
    <property type="entry name" value="Zinc/RING finger domain, C3HC4 (zinc finger)"/>
    <property type="match status" value="1"/>
</dbReference>
<dbReference type="InterPro" id="IPR013083">
    <property type="entry name" value="Znf_RING/FYVE/PHD"/>
</dbReference>
<dbReference type="EMBL" id="JAVRRF010000015">
    <property type="protein sequence ID" value="KAK5057948.1"/>
    <property type="molecule type" value="Genomic_DNA"/>
</dbReference>
<dbReference type="Proteomes" id="UP001345691">
    <property type="component" value="Unassembled WGS sequence"/>
</dbReference>
<keyword evidence="1" id="KW-0479">Metal-binding</keyword>
<evidence type="ECO:0000256" key="3">
    <source>
        <dbReference type="ARBA" id="ARBA00022833"/>
    </source>
</evidence>
<proteinExistence type="predicted"/>
<name>A0ABR0J7G4_9EURO</name>
<keyword evidence="2" id="KW-0863">Zinc-finger</keyword>
<keyword evidence="3" id="KW-0862">Zinc</keyword>
<dbReference type="InterPro" id="IPR019786">
    <property type="entry name" value="Zinc_finger_PHD-type_CS"/>
</dbReference>
<feature type="region of interest" description="Disordered" evidence="4">
    <location>
        <begin position="1"/>
        <end position="64"/>
    </location>
</feature>
<evidence type="ECO:0000313" key="5">
    <source>
        <dbReference type="EMBL" id="KAK5057948.1"/>
    </source>
</evidence>
<feature type="compositionally biased region" description="Basic residues" evidence="4">
    <location>
        <begin position="17"/>
        <end position="26"/>
    </location>
</feature>
<sequence>MSRRESAQNGSDGWVRRSNRQTRQPHRLGSFVSHDEIQQQESIPTSSTTDPVPPLEADESTFPFSMQQPEIIASDLTDPMECEELLKLIPPDIIADCREQNIVIEYDRQHVRTLKPRKRTYPARRTRARAATSDTESTASSEILQPLVQSLPTETSTEYTVDSSDAIHHVPSPETDPKPLPDRSRSRWVTALIKLQNYRQELGMTSYDDDGDTDDDLQTWCRCQRGDIGSDSIKCGNPDCTIGWYHKPCLNVHEQWFLKQYRQYTLYHCRPSLTITELWMCTNCMIPKWRAILAEVRAARAPVTDKSLQITPAAADAYGLAEPAINPRDDTGEATPPWIHHTDRTPLLLTLLVRTTVLPLGVNAATITAVDQDGDSCMDDVSPAGPLNDESTASSDNHFIADNDHDTLVDNMAAQAVQESRTITGLQASNNITEVSFIDSSDNLPTAAVGRTNAPIVIDLTQDEEEEVQHEQSTSIATVPTPQFAVSARPPGSIFLPVHNITSLQASARMWTSAGSSVRVPRDIVGVTLRYKHGQQLPVMAAPHAEPRYVLVPSYSSRGNPRGVDIPVKLLNVFSGTLQGVNGCGNLAYFVAGQVGTVTIPKSDVVLVQDIINFLRGDFLFVTLSLMDVQTTARQKEVLLTYAHIAHVMGIDALMKAAMHALCVSVLRRPQDWANLVDNQRVLEEFTFSNNPARRLLSGGRQHSILPNVTGEAALPCEEGRRREICDVGRRGARVMGTWGPPLDLVLAPGKDEEDV</sequence>
<dbReference type="InterPro" id="IPR011011">
    <property type="entry name" value="Znf_FYVE_PHD"/>
</dbReference>
<feature type="compositionally biased region" description="Polar residues" evidence="4">
    <location>
        <begin position="147"/>
        <end position="163"/>
    </location>
</feature>
<dbReference type="SUPFAM" id="SSF57903">
    <property type="entry name" value="FYVE/PHD zinc finger"/>
    <property type="match status" value="1"/>
</dbReference>
<evidence type="ECO:0000256" key="4">
    <source>
        <dbReference type="SAM" id="MobiDB-lite"/>
    </source>
</evidence>
<feature type="region of interest" description="Disordered" evidence="4">
    <location>
        <begin position="121"/>
        <end position="183"/>
    </location>
</feature>
<reference evidence="5 6" key="1">
    <citation type="submission" date="2023-08" db="EMBL/GenBank/DDBJ databases">
        <title>Black Yeasts Isolated from many extreme environments.</title>
        <authorList>
            <person name="Coleine C."/>
            <person name="Stajich J.E."/>
            <person name="Selbmann L."/>
        </authorList>
    </citation>
    <scope>NUCLEOTIDE SEQUENCE [LARGE SCALE GENOMIC DNA]</scope>
    <source>
        <strain evidence="5 6">CCFEE 6328</strain>
    </source>
</reference>
<accession>A0ABR0J7G4</accession>
<organism evidence="5 6">
    <name type="scientific">Exophiala sideris</name>
    <dbReference type="NCBI Taxonomy" id="1016849"/>
    <lineage>
        <taxon>Eukaryota</taxon>
        <taxon>Fungi</taxon>
        <taxon>Dikarya</taxon>
        <taxon>Ascomycota</taxon>
        <taxon>Pezizomycotina</taxon>
        <taxon>Eurotiomycetes</taxon>
        <taxon>Chaetothyriomycetidae</taxon>
        <taxon>Chaetothyriales</taxon>
        <taxon>Herpotrichiellaceae</taxon>
        <taxon>Exophiala</taxon>
    </lineage>
</organism>
<evidence type="ECO:0000313" key="6">
    <source>
        <dbReference type="Proteomes" id="UP001345691"/>
    </source>
</evidence>
<evidence type="ECO:0000256" key="1">
    <source>
        <dbReference type="ARBA" id="ARBA00022723"/>
    </source>
</evidence>
<comment type="caution">
    <text evidence="5">The sequence shown here is derived from an EMBL/GenBank/DDBJ whole genome shotgun (WGS) entry which is preliminary data.</text>
</comment>
<protein>
    <submittedName>
        <fullName evidence="5">Inhibitor of growth protein 3</fullName>
    </submittedName>
</protein>